<keyword evidence="5" id="KW-1185">Reference proteome</keyword>
<gene>
    <name evidence="4" type="primary">gspA_2</name>
    <name evidence="4" type="ORF">K227x_41040</name>
</gene>
<dbReference type="InterPro" id="IPR002495">
    <property type="entry name" value="Glyco_trans_8"/>
</dbReference>
<dbReference type="PANTHER" id="PTHR13778:SF47">
    <property type="entry name" value="LIPOPOLYSACCHARIDE 1,3-GALACTOSYLTRANSFERASE"/>
    <property type="match status" value="1"/>
</dbReference>
<dbReference type="SUPFAM" id="SSF53448">
    <property type="entry name" value="Nucleotide-diphospho-sugar transferases"/>
    <property type="match status" value="1"/>
</dbReference>
<evidence type="ECO:0000313" key="4">
    <source>
        <dbReference type="EMBL" id="QDT05701.1"/>
    </source>
</evidence>
<dbReference type="InterPro" id="IPR050748">
    <property type="entry name" value="Glycosyltrans_8_dom-fam"/>
</dbReference>
<dbReference type="PANTHER" id="PTHR13778">
    <property type="entry name" value="GLYCOSYLTRANSFERASE 8 DOMAIN-CONTAINING PROTEIN"/>
    <property type="match status" value="1"/>
</dbReference>
<dbReference type="GO" id="GO:0046872">
    <property type="term" value="F:metal ion binding"/>
    <property type="evidence" value="ECO:0007669"/>
    <property type="project" value="UniProtKB-KW"/>
</dbReference>
<protein>
    <submittedName>
        <fullName evidence="4">General stress protein A</fullName>
    </submittedName>
</protein>
<dbReference type="Pfam" id="PF01501">
    <property type="entry name" value="Glyco_transf_8"/>
    <property type="match status" value="1"/>
</dbReference>
<keyword evidence="2" id="KW-0808">Transferase</keyword>
<dbReference type="Gene3D" id="3.90.550.10">
    <property type="entry name" value="Spore Coat Polysaccharide Biosynthesis Protein SpsA, Chain A"/>
    <property type="match status" value="1"/>
</dbReference>
<dbReference type="CDD" id="cd04194">
    <property type="entry name" value="GT8_A4GalT_like"/>
    <property type="match status" value="1"/>
</dbReference>
<dbReference type="OrthoDB" id="9798746at2"/>
<evidence type="ECO:0000256" key="1">
    <source>
        <dbReference type="ARBA" id="ARBA00022676"/>
    </source>
</evidence>
<dbReference type="InterPro" id="IPR029044">
    <property type="entry name" value="Nucleotide-diphossugar_trans"/>
</dbReference>
<proteinExistence type="predicted"/>
<sequence>MMTDSNKSSPMVVVTGADENYSIGLVVTIQSMLMHLGPGRRVVLHVFDGGISPESKKRILDSWTDQRLTTHWHQVDMKDFAHLTTAGHLNHTTYLRLLIPDLLGSEVGKVIYLDSDLLIRRDLGLLWDEDVEPYSVLAGQEVSSPYVDSEIVFAESPEKYSKLGTTAPIANYREIGISPDAKVFNAGVLLINVARWRSERVPEQAYECLQRYREHVLFCDQYALNVVLRDSWKEIDSRWNQNSHFYAYTDCHDSPLDEVTFRDLTDDPWICHFTWIYKPWYSDCVHPHKDEYVACLRTTQWHRHRLQRNPALKRDRRTFRQWVARRKGSIERRLTRLGIIKANEDSIRRAA</sequence>
<name>A0A517NEZ1_9BACT</name>
<dbReference type="GO" id="GO:0016757">
    <property type="term" value="F:glycosyltransferase activity"/>
    <property type="evidence" value="ECO:0007669"/>
    <property type="project" value="UniProtKB-KW"/>
</dbReference>
<accession>A0A517NEZ1</accession>
<dbReference type="KEGG" id="rlc:K227x_41040"/>
<evidence type="ECO:0000256" key="2">
    <source>
        <dbReference type="ARBA" id="ARBA00022679"/>
    </source>
</evidence>
<keyword evidence="1" id="KW-0328">Glycosyltransferase</keyword>
<evidence type="ECO:0000256" key="3">
    <source>
        <dbReference type="ARBA" id="ARBA00022723"/>
    </source>
</evidence>
<organism evidence="4 5">
    <name type="scientific">Rubripirellula lacrimiformis</name>
    <dbReference type="NCBI Taxonomy" id="1930273"/>
    <lineage>
        <taxon>Bacteria</taxon>
        <taxon>Pseudomonadati</taxon>
        <taxon>Planctomycetota</taxon>
        <taxon>Planctomycetia</taxon>
        <taxon>Pirellulales</taxon>
        <taxon>Pirellulaceae</taxon>
        <taxon>Rubripirellula</taxon>
    </lineage>
</organism>
<keyword evidence="3" id="KW-0479">Metal-binding</keyword>
<dbReference type="AlphaFoldDB" id="A0A517NEZ1"/>
<dbReference type="Proteomes" id="UP000318538">
    <property type="component" value="Chromosome"/>
</dbReference>
<dbReference type="RefSeq" id="WP_145171955.1">
    <property type="nucleotide sequence ID" value="NZ_CP036525.1"/>
</dbReference>
<evidence type="ECO:0000313" key="5">
    <source>
        <dbReference type="Proteomes" id="UP000318538"/>
    </source>
</evidence>
<dbReference type="EMBL" id="CP036525">
    <property type="protein sequence ID" value="QDT05701.1"/>
    <property type="molecule type" value="Genomic_DNA"/>
</dbReference>
<reference evidence="4 5" key="1">
    <citation type="submission" date="2019-02" db="EMBL/GenBank/DDBJ databases">
        <title>Deep-cultivation of Planctomycetes and their phenomic and genomic characterization uncovers novel biology.</title>
        <authorList>
            <person name="Wiegand S."/>
            <person name="Jogler M."/>
            <person name="Boedeker C."/>
            <person name="Pinto D."/>
            <person name="Vollmers J."/>
            <person name="Rivas-Marin E."/>
            <person name="Kohn T."/>
            <person name="Peeters S.H."/>
            <person name="Heuer A."/>
            <person name="Rast P."/>
            <person name="Oberbeckmann S."/>
            <person name="Bunk B."/>
            <person name="Jeske O."/>
            <person name="Meyerdierks A."/>
            <person name="Storesund J.E."/>
            <person name="Kallscheuer N."/>
            <person name="Luecker S."/>
            <person name="Lage O.M."/>
            <person name="Pohl T."/>
            <person name="Merkel B.J."/>
            <person name="Hornburger P."/>
            <person name="Mueller R.-W."/>
            <person name="Bruemmer F."/>
            <person name="Labrenz M."/>
            <person name="Spormann A.M."/>
            <person name="Op den Camp H."/>
            <person name="Overmann J."/>
            <person name="Amann R."/>
            <person name="Jetten M.S.M."/>
            <person name="Mascher T."/>
            <person name="Medema M.H."/>
            <person name="Devos D.P."/>
            <person name="Kaster A.-K."/>
            <person name="Ovreas L."/>
            <person name="Rohde M."/>
            <person name="Galperin M.Y."/>
            <person name="Jogler C."/>
        </authorList>
    </citation>
    <scope>NUCLEOTIDE SEQUENCE [LARGE SCALE GENOMIC DNA]</scope>
    <source>
        <strain evidence="4 5">K22_7</strain>
    </source>
</reference>